<gene>
    <name evidence="1" type="ORF">ECRASSUSDP1_LOCUS7343</name>
</gene>
<comment type="caution">
    <text evidence="1">The sequence shown here is derived from an EMBL/GenBank/DDBJ whole genome shotgun (WGS) entry which is preliminary data.</text>
</comment>
<dbReference type="EMBL" id="CAMPGE010007148">
    <property type="protein sequence ID" value="CAI2366072.1"/>
    <property type="molecule type" value="Genomic_DNA"/>
</dbReference>
<evidence type="ECO:0000313" key="1">
    <source>
        <dbReference type="EMBL" id="CAI2366072.1"/>
    </source>
</evidence>
<organism evidence="1 2">
    <name type="scientific">Euplotes crassus</name>
    <dbReference type="NCBI Taxonomy" id="5936"/>
    <lineage>
        <taxon>Eukaryota</taxon>
        <taxon>Sar</taxon>
        <taxon>Alveolata</taxon>
        <taxon>Ciliophora</taxon>
        <taxon>Intramacronucleata</taxon>
        <taxon>Spirotrichea</taxon>
        <taxon>Hypotrichia</taxon>
        <taxon>Euplotida</taxon>
        <taxon>Euplotidae</taxon>
        <taxon>Moneuplotes</taxon>
    </lineage>
</organism>
<protein>
    <submittedName>
        <fullName evidence="1">Uncharacterized protein</fullName>
    </submittedName>
</protein>
<proteinExistence type="predicted"/>
<name>A0AAD1XCI9_EUPCR</name>
<accession>A0AAD1XCI9</accession>
<reference evidence="1" key="1">
    <citation type="submission" date="2023-07" db="EMBL/GenBank/DDBJ databases">
        <authorList>
            <consortium name="AG Swart"/>
            <person name="Singh M."/>
            <person name="Singh A."/>
            <person name="Seah K."/>
            <person name="Emmerich C."/>
        </authorList>
    </citation>
    <scope>NUCLEOTIDE SEQUENCE</scope>
    <source>
        <strain evidence="1">DP1</strain>
    </source>
</reference>
<sequence>MKGFGVLVERLAKVDNNNAPKQTNDNQCFMEILIYKINSFMKRGSSPTQNEEILKSFLIISSDYFDCTSSYRLFIRAHQCIF</sequence>
<dbReference type="Proteomes" id="UP001295684">
    <property type="component" value="Unassembled WGS sequence"/>
</dbReference>
<keyword evidence="2" id="KW-1185">Reference proteome</keyword>
<evidence type="ECO:0000313" key="2">
    <source>
        <dbReference type="Proteomes" id="UP001295684"/>
    </source>
</evidence>
<dbReference type="AlphaFoldDB" id="A0AAD1XCI9"/>